<feature type="domain" description="Gliding motility protein SprA N-terminal" evidence="3">
    <location>
        <begin position="1084"/>
        <end position="1602"/>
    </location>
</feature>
<evidence type="ECO:0000313" key="4">
    <source>
        <dbReference type="EMBL" id="MBU3853058.1"/>
    </source>
</evidence>
<proteinExistence type="predicted"/>
<feature type="compositionally biased region" description="Polar residues" evidence="1">
    <location>
        <begin position="1135"/>
        <end position="1144"/>
    </location>
</feature>
<reference evidence="4" key="2">
    <citation type="submission" date="2021-04" db="EMBL/GenBank/DDBJ databases">
        <authorList>
            <person name="Gilroy R."/>
        </authorList>
    </citation>
    <scope>NUCLEOTIDE SEQUENCE</scope>
    <source>
        <strain evidence="4">G3-2149</strain>
    </source>
</reference>
<keyword evidence="2" id="KW-0732">Signal</keyword>
<sequence length="2523" mass="285539">MKNKLKHILYLSFLLLTGINAWASWSSPMTAGDKRRQAYHMPSDVIQAEEPDSVITRFPVARTVPRNEDELDQKYLDLRSPENIKADTVYDAKTNTYIIGKRVGDGYLSAPIIMTAEEYQQWTLQKSLRDYYRKKNQEAFDSEGKNKFDFTDMHFDLGPAEKIFGPGGVQIKTQGSAELKIGANMRNVQNPAISVSKRKTLGFDFDEKINMSLKGSVGDKINMNLNYNTDATFDMDAQSLKLKYEGKEDEIIKLIEAGNVTLPSNSSLIQGSSALFGIRTDLQFGKLKLQTVVSQKKSASKTVSSKGGVQLHSFEFAATAYEENRHYFLAHFFRDNYDKNMKSAPNITSGVTIKRIELWVTNKTGNNESNRNLVAFTDLGESDHISNPIWVKTGTANPVNRSNSLYEAMVTQYAEVRNISSTTQVLDAIPNFQGGMDYEKLQSARKLNSSEYSVNEALGYVSLNFTLQSDEVLAAAFEYTYNGQTYQVGEFSTDLTDNAQALYVKALKNTAVSPSVGNWDLMMKNVYSLNATTTQSEKFKLDIKYQSDSAGVYLNYLPEEKYKSMPLLRIMNLDRLDAKNNPYPNGQFDYLEGYTISKGRIYFPVVEPFGSHLRTYLNDEQLAEKYCFQELYDSTKTVAKQIAEKDKFLLSGEYKGNNGAEIDLGSMNIPQGSVVVTAGGVTLTENVDYTVDYSMGRVTIINQSIIDAGTSVSASFESNENYGMQRKTMLGMNLQYDFSKELVFGGTLMYLNEQPLTSKVNMGEEPLKNTLWGVNLSWKHESQWLTNLLDKIPFVQCTAPSQINFTGEFAQLIAGQNHQVQGSASYIDDFESAETAISIMQPTSWTISSVPSDFDESKLSNDIRTGYNRALLSWYYVDPIFTRRSSTLTPSHIKNDLNQLSNHYVREVPERELYPSKSQNTYNSSSSLSVMNIAYYPSERGPYNLNPNLDYQGKLPAPAQHWGGMMRKLDVSDFETSNIEYIEFWMLDPFIYTRDKGGNYGGDFYINLGEVSEDILKDGKKFVESSMPTDGNMSYYSETVWGRVPTTNSITYAFNNESGARDKQDIGLNGLSSADEKNFGAYKEFLAAVQGKVSPEVFDSLLNDPAGDDYHYFRGTDYDNKQLSILERYKRINNPEGNSRSADSSPEAYDTSYKTTPDGEDINQDYTLNEYERYYQYKISIRPEDLVVGKNYIVDKRHASVKLRNDNTEEVDWYLFRIPVEEYQKKVGNINDFTSIRFVRMFLTDFEQPVIMRLATLDLVQGQWRSYEQSLYNGEAPATAGTLDVSAVNIEENGEKTPVNYVVPPGISRVVDPNQSQLAEANEQALSMTVKDLGSGDARAVYKNMNLDMRQYKHLQMFVHANAVSDDYTDLEDNQVSVFVRLGSDYRNNFYEYEIPLKLTPEGRYGQNNTEHRKLVWPEDNMLDINLTLLTNVKKNRNRQKSLGMVTMNQLYSEYDPDKPNNKISIMGNPTLGEVKTIMVGVRNNSGATKSVEVWVNELRMQEFNNDGGWAAQGNLNVQLSDLGSVTVQGQVVTAGFGGLEQSVSERKNEDTYNYSITTSLELGKLFPEKARVSLPLYYSYSKEIIKPKYNPLDTDMLLQDAMDALATEHERDSLSNLTTTRTVNKNLSLSNVRVDIVTPRHAMPYDPANFSFNYAHSSTYKTGETTAWETENRWSGGMTYAYSPNYKPLEPFKKRIKSKSKWLDIVRNFNLNYLPQSVGFNTDITRNYYEFQERDMSNLENSTSLPLSFAQDFLWNRDFNIRWDLTKALHLSFTSATRAEIEEPYTPVNKDLYPDAYTAWKDSVWQSIKGFGTPLDYQQSFNGSYKLPLSQIPCFDWIDGDGSYTSNYSWVRGAEMEDGSTLGNTVNSERDININGKLNFEKLYNHNEFLKKANQRFSTSGIRKAANERKKKEQEKKKEKEERKKLEQERAKLLAEGKTAAADSLTALTNSKGVANAKKKSAFKGFAKEISLFPDSQLVVKHNQKSKKIRVTAVTATGKRYELKYKKLDENTIRIKGMDSVKVRLNVIPLPKAEDKPWYVYAQGAARFLMMVRNASISYRHNYSIGLPGFLPNIGDFFGQRSSGGLQPGLDFAFGFVNDDYIRKANERGWLLNNDSVSSPAVTSTTEDLQLKVTLEPIPDLKIDLSASRTTNKSRSIQYMYAGMPTTQSGSFNMTTISIKSAFEGVGSAENGYSSKSFSKFQSLLGVYQQRVEQKYAGATYPEGTGMSGVFNPENGTVDKYSSDVMIPAFLSAYTGGDQLEVFPSLLRMLPNWSLSYKGLSRLPWIKEHFRSVTLNHGYRSIYSVGAYNTYSTWLQYMGDLGFVANTTTGGYLPSSMYDISSVSINESFSPLIGMNVTLKNNMTLKAEYKKTRVLTLSMTSVQLNESASNDIVFGWGYRVNDFKLGSLFNRKRRVKNKRNGEDEEENTSTAKNSFNRELNLQFDFSYRSQSSVTRDIQNSLSEATSGNRAIKASFSADYTLSKYMTFTLYYDRQRNMPLLSSNAYPTITQDFGFSLRFSLTR</sequence>
<evidence type="ECO:0000256" key="1">
    <source>
        <dbReference type="SAM" id="MobiDB-lite"/>
    </source>
</evidence>
<feature type="region of interest" description="Disordered" evidence="1">
    <location>
        <begin position="1131"/>
        <end position="1162"/>
    </location>
</feature>
<dbReference type="EMBL" id="JAHLFU010000086">
    <property type="protein sequence ID" value="MBU3853058.1"/>
    <property type="molecule type" value="Genomic_DNA"/>
</dbReference>
<feature type="signal peptide" evidence="2">
    <location>
        <begin position="1"/>
        <end position="23"/>
    </location>
</feature>
<evidence type="ECO:0000313" key="5">
    <source>
        <dbReference type="Proteomes" id="UP000823865"/>
    </source>
</evidence>
<dbReference type="Pfam" id="PF14349">
    <property type="entry name" value="SprA_N"/>
    <property type="match status" value="2"/>
</dbReference>
<feature type="domain" description="Gliding motility protein SprA N-terminal" evidence="3">
    <location>
        <begin position="83"/>
        <end position="366"/>
    </location>
</feature>
<dbReference type="Proteomes" id="UP000823865">
    <property type="component" value="Unassembled WGS sequence"/>
</dbReference>
<gene>
    <name evidence="4" type="primary">sprA</name>
    <name evidence="4" type="ORF">H9789_04460</name>
</gene>
<evidence type="ECO:0000256" key="2">
    <source>
        <dbReference type="SAM" id="SignalP"/>
    </source>
</evidence>
<feature type="region of interest" description="Disordered" evidence="1">
    <location>
        <begin position="1901"/>
        <end position="1929"/>
    </location>
</feature>
<name>A0A9E2L7P0_9BACT</name>
<accession>A0A9E2L7P0</accession>
<evidence type="ECO:0000259" key="3">
    <source>
        <dbReference type="Pfam" id="PF14349"/>
    </source>
</evidence>
<feature type="compositionally biased region" description="Basic and acidic residues" evidence="1">
    <location>
        <begin position="1906"/>
        <end position="1929"/>
    </location>
</feature>
<organism evidence="4 5">
    <name type="scientific">Candidatus Paraprevotella stercoravium</name>
    <dbReference type="NCBI Taxonomy" id="2838725"/>
    <lineage>
        <taxon>Bacteria</taxon>
        <taxon>Pseudomonadati</taxon>
        <taxon>Bacteroidota</taxon>
        <taxon>Bacteroidia</taxon>
        <taxon>Bacteroidales</taxon>
        <taxon>Prevotellaceae</taxon>
        <taxon>Paraprevotella</taxon>
    </lineage>
</organism>
<comment type="caution">
    <text evidence="4">The sequence shown here is derived from an EMBL/GenBank/DDBJ whole genome shotgun (WGS) entry which is preliminary data.</text>
</comment>
<reference evidence="4" key="1">
    <citation type="journal article" date="2021" name="PeerJ">
        <title>Extensive microbial diversity within the chicken gut microbiome revealed by metagenomics and culture.</title>
        <authorList>
            <person name="Gilroy R."/>
            <person name="Ravi A."/>
            <person name="Getino M."/>
            <person name="Pursley I."/>
            <person name="Horton D.L."/>
            <person name="Alikhan N.F."/>
            <person name="Baker D."/>
            <person name="Gharbi K."/>
            <person name="Hall N."/>
            <person name="Watson M."/>
            <person name="Adriaenssens E.M."/>
            <person name="Foster-Nyarko E."/>
            <person name="Jarju S."/>
            <person name="Secka A."/>
            <person name="Antonio M."/>
            <person name="Oren A."/>
            <person name="Chaudhuri R.R."/>
            <person name="La Ragione R."/>
            <person name="Hildebrand F."/>
            <person name="Pallen M.J."/>
        </authorList>
    </citation>
    <scope>NUCLEOTIDE SEQUENCE</scope>
    <source>
        <strain evidence="4">G3-2149</strain>
    </source>
</reference>
<dbReference type="InterPro" id="IPR025684">
    <property type="entry name" value="SprA_N_dom"/>
</dbReference>
<feature type="chain" id="PRO_5038716197" evidence="2">
    <location>
        <begin position="24"/>
        <end position="2523"/>
    </location>
</feature>
<protein>
    <submittedName>
        <fullName evidence="4">Cell surface protein SprA</fullName>
    </submittedName>
</protein>
<dbReference type="NCBIfam" id="TIGR04189">
    <property type="entry name" value="surface_SprA"/>
    <property type="match status" value="1"/>
</dbReference>
<dbReference type="InterPro" id="IPR026377">
    <property type="entry name" value="Cell_surface_SprA"/>
</dbReference>